<proteinExistence type="predicted"/>
<dbReference type="Proteomes" id="UP001058533">
    <property type="component" value="Chromosome"/>
</dbReference>
<evidence type="ECO:0000313" key="1">
    <source>
        <dbReference type="EMBL" id="UUL84218.1"/>
    </source>
</evidence>
<organism evidence="1 2">
    <name type="scientific">Sphingomonas qomolangmaensis</name>
    <dbReference type="NCBI Taxonomy" id="2918765"/>
    <lineage>
        <taxon>Bacteria</taxon>
        <taxon>Pseudomonadati</taxon>
        <taxon>Pseudomonadota</taxon>
        <taxon>Alphaproteobacteria</taxon>
        <taxon>Sphingomonadales</taxon>
        <taxon>Sphingomonadaceae</taxon>
        <taxon>Sphingomonas</taxon>
    </lineage>
</organism>
<keyword evidence="2" id="KW-1185">Reference proteome</keyword>
<evidence type="ECO:0000313" key="2">
    <source>
        <dbReference type="Proteomes" id="UP001058533"/>
    </source>
</evidence>
<sequence length="120" mass="13285">MGDASKAWNGELVGRWLDSRLKAARLDQAAADQRGYAAQDDFDKAAAEEWVCRTLQAAALGDDQAAFAGLLKALLARDEYPITGIYDDRRFDRSVRANLRKIAKMTKANDGFANTLRYQG</sequence>
<accession>A0ABY5LDV7</accession>
<protein>
    <submittedName>
        <fullName evidence="1">Uncharacterized protein</fullName>
    </submittedName>
</protein>
<name>A0ABY5LDV7_9SPHN</name>
<reference evidence="1" key="1">
    <citation type="submission" date="2022-07" db="EMBL/GenBank/DDBJ databases">
        <title>Sphingomonas sp. nov., a novel bacterium isolated from the north slope of the Mount Everest.</title>
        <authorList>
            <person name="Cui X."/>
            <person name="Liu Y."/>
        </authorList>
    </citation>
    <scope>NUCLEOTIDE SEQUENCE</scope>
    <source>
        <strain evidence="1">S5-59</strain>
    </source>
</reference>
<gene>
    <name evidence="1" type="ORF">NMP03_07350</name>
</gene>
<dbReference type="EMBL" id="CP101740">
    <property type="protein sequence ID" value="UUL84218.1"/>
    <property type="molecule type" value="Genomic_DNA"/>
</dbReference>